<comment type="caution">
    <text evidence="1">The sequence shown here is derived from an EMBL/GenBank/DDBJ whole genome shotgun (WGS) entry which is preliminary data.</text>
</comment>
<dbReference type="Gene3D" id="3.40.33.10">
    <property type="entry name" value="CAP"/>
    <property type="match status" value="1"/>
</dbReference>
<dbReference type="InterPro" id="IPR035940">
    <property type="entry name" value="CAP_sf"/>
</dbReference>
<evidence type="ECO:0000313" key="2">
    <source>
        <dbReference type="Proteomes" id="UP000298324"/>
    </source>
</evidence>
<keyword evidence="2" id="KW-1185">Reference proteome</keyword>
<dbReference type="RefSeq" id="WP_190239530.1">
    <property type="nucleotide sequence ID" value="NZ_QFGA01000001.1"/>
</dbReference>
<dbReference type="PROSITE" id="PS51257">
    <property type="entry name" value="PROKAR_LIPOPROTEIN"/>
    <property type="match status" value="1"/>
</dbReference>
<dbReference type="EMBL" id="QFGA01000001">
    <property type="protein sequence ID" value="TEB07700.1"/>
    <property type="molecule type" value="Genomic_DNA"/>
</dbReference>
<organism evidence="1 2">
    <name type="scientific">Pelotomaculum schinkii</name>
    <dbReference type="NCBI Taxonomy" id="78350"/>
    <lineage>
        <taxon>Bacteria</taxon>
        <taxon>Bacillati</taxon>
        <taxon>Bacillota</taxon>
        <taxon>Clostridia</taxon>
        <taxon>Eubacteriales</taxon>
        <taxon>Desulfotomaculaceae</taxon>
        <taxon>Pelotomaculum</taxon>
    </lineage>
</organism>
<proteinExistence type="predicted"/>
<dbReference type="Proteomes" id="UP000298324">
    <property type="component" value="Unassembled WGS sequence"/>
</dbReference>
<protein>
    <recommendedName>
        <fullName evidence="3">Lipoprotein</fullName>
    </recommendedName>
</protein>
<accession>A0A4Y7RG29</accession>
<sequence>MFKKGIKGLVLVLLLLTLFGCSSKKIKIVNNNASEAGPGPLTKENVSLAGIHIGDSQEQVLKLYGEPTKKDKFPTTPFVRWYYEDLGLSVAFYRRGENEPVIGGVVDIQISAPSKLTTDTGIGLGDSLEYITKKYDVVYSFQPNSKYQSVFINGANKEEINGLYYPHLDFSLENNKITRIILTNQQQRP</sequence>
<reference evidence="1 2" key="1">
    <citation type="journal article" date="2018" name="Environ. Microbiol.">
        <title>Novel energy conservation strategies and behaviour of Pelotomaculum schinkii driving syntrophic propionate catabolism.</title>
        <authorList>
            <person name="Hidalgo-Ahumada C.A.P."/>
            <person name="Nobu M.K."/>
            <person name="Narihiro T."/>
            <person name="Tamaki H."/>
            <person name="Liu W.T."/>
            <person name="Kamagata Y."/>
            <person name="Stams A.J.M."/>
            <person name="Imachi H."/>
            <person name="Sousa D.Z."/>
        </authorList>
    </citation>
    <scope>NUCLEOTIDE SEQUENCE [LARGE SCALE GENOMIC DNA]</scope>
    <source>
        <strain evidence="1 2">HH</strain>
    </source>
</reference>
<gene>
    <name evidence="1" type="ORF">Psch_01255</name>
</gene>
<dbReference type="AlphaFoldDB" id="A0A4Y7RG29"/>
<evidence type="ECO:0008006" key="3">
    <source>
        <dbReference type="Google" id="ProtNLM"/>
    </source>
</evidence>
<name>A0A4Y7RG29_9FIRM</name>
<evidence type="ECO:0000313" key="1">
    <source>
        <dbReference type="EMBL" id="TEB07700.1"/>
    </source>
</evidence>